<dbReference type="Proteomes" id="UP001163324">
    <property type="component" value="Chromosome 1"/>
</dbReference>
<sequence length="423" mass="48533">MDADWEVMQVDHDEVDMDPQDSEKQQQLAADTEIWEQRLADEQRLRLFTEQVLDSRQQELEAQEALNAQLMEKMEALKKELEAAKIQLAEARISSQSKAQQLSDAQDQIFRLQSTRRDITESEAQEKYRLVVGNVQRWVENRLTDILDDLDSDRIRTKASQSQASRIVSLMRESAKRCIPLSRSDEYHIIAVIMNYLWFVFFSKSFYCPLDDLEGDTTLAWLDEVGNSMSRLPRDESQCREWRCEALTAITSQATFKTRRNRYLDLVTADLAEVLKLVVPLSDPDELHESLRRTIIEPAADLVHDLHLSPSIYSLKWPARGAWSRLEVYECLNISSGGLVLDLSGTNSSSPSRKKVRYMFDVAPGLFVERVEGGKKMALKAICRPTVLVHSVREAPRARQLKELGLRRSHRLEFHQGVKGGSI</sequence>
<evidence type="ECO:0000313" key="2">
    <source>
        <dbReference type="Proteomes" id="UP001163324"/>
    </source>
</evidence>
<keyword evidence="2" id="KW-1185">Reference proteome</keyword>
<dbReference type="EMBL" id="CM047940">
    <property type="protein sequence ID" value="KAI9903626.1"/>
    <property type="molecule type" value="Genomic_DNA"/>
</dbReference>
<gene>
    <name evidence="1" type="ORF">N3K66_000155</name>
</gene>
<name>A0ACC0VB04_9HYPO</name>
<organism evidence="1 2">
    <name type="scientific">Trichothecium roseum</name>
    <dbReference type="NCBI Taxonomy" id="47278"/>
    <lineage>
        <taxon>Eukaryota</taxon>
        <taxon>Fungi</taxon>
        <taxon>Dikarya</taxon>
        <taxon>Ascomycota</taxon>
        <taxon>Pezizomycotina</taxon>
        <taxon>Sordariomycetes</taxon>
        <taxon>Hypocreomycetidae</taxon>
        <taxon>Hypocreales</taxon>
        <taxon>Hypocreales incertae sedis</taxon>
        <taxon>Trichothecium</taxon>
    </lineage>
</organism>
<reference evidence="1" key="1">
    <citation type="submission" date="2022-10" db="EMBL/GenBank/DDBJ databases">
        <title>Complete Genome of Trichothecium roseum strain YXFP-22015, a Plant Pathogen Isolated from Citrus.</title>
        <authorList>
            <person name="Wang Y."/>
            <person name="Zhu L."/>
        </authorList>
    </citation>
    <scope>NUCLEOTIDE SEQUENCE</scope>
    <source>
        <strain evidence="1">YXFP-22015</strain>
    </source>
</reference>
<accession>A0ACC0VB04</accession>
<proteinExistence type="predicted"/>
<protein>
    <submittedName>
        <fullName evidence="1">Uncharacterized protein</fullName>
    </submittedName>
</protein>
<comment type="caution">
    <text evidence="1">The sequence shown here is derived from an EMBL/GenBank/DDBJ whole genome shotgun (WGS) entry which is preliminary data.</text>
</comment>
<evidence type="ECO:0000313" key="1">
    <source>
        <dbReference type="EMBL" id="KAI9903626.1"/>
    </source>
</evidence>